<dbReference type="CDD" id="cd00167">
    <property type="entry name" value="SANT"/>
    <property type="match status" value="1"/>
</dbReference>
<protein>
    <submittedName>
        <fullName evidence="12">Transcription factor MYBS3</fullName>
    </submittedName>
</protein>
<dbReference type="InterPro" id="IPR017930">
    <property type="entry name" value="Myb_dom"/>
</dbReference>
<dbReference type="EMBL" id="JAGKQH010000011">
    <property type="protein sequence ID" value="KAG6588029.1"/>
    <property type="molecule type" value="Genomic_DNA"/>
</dbReference>
<keyword evidence="2" id="KW-0805">Transcription regulation</keyword>
<dbReference type="PROSITE" id="PS50090">
    <property type="entry name" value="MYB_LIKE"/>
    <property type="match status" value="1"/>
</dbReference>
<feature type="compositionally biased region" description="Low complexity" evidence="7">
    <location>
        <begin position="66"/>
        <end position="88"/>
    </location>
</feature>
<feature type="region of interest" description="Disordered" evidence="7">
    <location>
        <begin position="65"/>
        <end position="113"/>
    </location>
</feature>
<evidence type="ECO:0000313" key="12">
    <source>
        <dbReference type="EMBL" id="KAG6588029.1"/>
    </source>
</evidence>
<accession>A0AAV6MVJ5</accession>
<dbReference type="GO" id="GO:0008270">
    <property type="term" value="F:zinc ion binding"/>
    <property type="evidence" value="ECO:0007669"/>
    <property type="project" value="UniProtKB-KW"/>
</dbReference>
<gene>
    <name evidence="12" type="primary">MYBS3</name>
    <name evidence="12" type="ORF">SDJN03_16594</name>
</gene>
<feature type="domain" description="Myb-like" evidence="8">
    <location>
        <begin position="117"/>
        <end position="169"/>
    </location>
</feature>
<evidence type="ECO:0000259" key="10">
    <source>
        <dbReference type="PROSITE" id="PS51293"/>
    </source>
</evidence>
<dbReference type="GO" id="GO:0009723">
    <property type="term" value="P:response to ethylene"/>
    <property type="evidence" value="ECO:0007669"/>
    <property type="project" value="TreeGrafter"/>
</dbReference>
<proteinExistence type="predicted"/>
<dbReference type="NCBIfam" id="TIGR01557">
    <property type="entry name" value="myb_SHAQKYF"/>
    <property type="match status" value="1"/>
</dbReference>
<dbReference type="FunFam" id="1.10.10.60:FF:000009">
    <property type="entry name" value="transcription factor MYB1R1"/>
    <property type="match status" value="1"/>
</dbReference>
<dbReference type="Pfam" id="PF00249">
    <property type="entry name" value="Myb_DNA-binding"/>
    <property type="match status" value="1"/>
</dbReference>
<evidence type="ECO:0000256" key="4">
    <source>
        <dbReference type="ARBA" id="ARBA00023163"/>
    </source>
</evidence>
<evidence type="ECO:0000256" key="7">
    <source>
        <dbReference type="SAM" id="MobiDB-lite"/>
    </source>
</evidence>
<feature type="domain" description="CCHC-type" evidence="9">
    <location>
        <begin position="3"/>
        <end position="20"/>
    </location>
</feature>
<dbReference type="InterPro" id="IPR052245">
    <property type="entry name" value="Plant_Stress_Dev_TF"/>
</dbReference>
<evidence type="ECO:0000256" key="2">
    <source>
        <dbReference type="ARBA" id="ARBA00023015"/>
    </source>
</evidence>
<dbReference type="PROSITE" id="PS51294">
    <property type="entry name" value="HTH_MYB"/>
    <property type="match status" value="1"/>
</dbReference>
<evidence type="ECO:0000259" key="11">
    <source>
        <dbReference type="PROSITE" id="PS51294"/>
    </source>
</evidence>
<dbReference type="Proteomes" id="UP000685013">
    <property type="component" value="Chromosome 11"/>
</dbReference>
<sequence>MGRKCSHCGNIGHNSRTCTNFIPSTPNLVGSNGIIRLFGVHLDASSSSSSSSSFPIKKSFSTDCLPSSSPSPSSSSPSPSSSSSFSSSTRVHLDHNSLEETRSSNGYLSDGLLTREQERKKGVPWTEEEHRIFLIGLEKLGRGDWRGISRNYVTSRTPTQVASHAQKYFLRQSTANKKNRRSSLFDTVGAANDSTTTNSKNIELSLKNPTRSSCMEVMKNNEEQQLLGASSSSPSSVWVYDDLELTLGAPRAPKLELEQPKKAPPPGSLLVGPISVT</sequence>
<keyword evidence="6" id="KW-0863">Zinc-finger</keyword>
<keyword evidence="6" id="KW-0862">Zinc</keyword>
<dbReference type="PANTHER" id="PTHR44191">
    <property type="entry name" value="TRANSCRIPTION FACTOR KUA1"/>
    <property type="match status" value="1"/>
</dbReference>
<evidence type="ECO:0000259" key="9">
    <source>
        <dbReference type="PROSITE" id="PS50158"/>
    </source>
</evidence>
<dbReference type="GO" id="GO:0003677">
    <property type="term" value="F:DNA binding"/>
    <property type="evidence" value="ECO:0007669"/>
    <property type="project" value="UniProtKB-KW"/>
</dbReference>
<evidence type="ECO:0000256" key="1">
    <source>
        <dbReference type="ARBA" id="ARBA00004123"/>
    </source>
</evidence>
<feature type="region of interest" description="Disordered" evidence="7">
    <location>
        <begin position="251"/>
        <end position="277"/>
    </location>
</feature>
<dbReference type="InterPro" id="IPR006447">
    <property type="entry name" value="Myb_dom_plants"/>
</dbReference>
<dbReference type="InterPro" id="IPR001005">
    <property type="entry name" value="SANT/Myb"/>
</dbReference>
<keyword evidence="4" id="KW-0804">Transcription</keyword>
<dbReference type="PANTHER" id="PTHR44191:SF62">
    <property type="entry name" value="OS04G0341900 PROTEIN"/>
    <property type="match status" value="1"/>
</dbReference>
<reference evidence="12 13" key="1">
    <citation type="journal article" date="2021" name="Hortic Res">
        <title>The domestication of Cucurbita argyrosperma as revealed by the genome of its wild relative.</title>
        <authorList>
            <person name="Barrera-Redondo J."/>
            <person name="Sanchez-de la Vega G."/>
            <person name="Aguirre-Liguori J.A."/>
            <person name="Castellanos-Morales G."/>
            <person name="Gutierrez-Guerrero Y.T."/>
            <person name="Aguirre-Dugua X."/>
            <person name="Aguirre-Planter E."/>
            <person name="Tenaillon M.I."/>
            <person name="Lira-Saade R."/>
            <person name="Eguiarte L.E."/>
        </authorList>
    </citation>
    <scope>NUCLEOTIDE SEQUENCE [LARGE SCALE GENOMIC DNA]</scope>
    <source>
        <strain evidence="12">JBR-2021</strain>
    </source>
</reference>
<keyword evidence="6" id="KW-0479">Metal-binding</keyword>
<organism evidence="12 13">
    <name type="scientific">Cucurbita argyrosperma subsp. sororia</name>
    <dbReference type="NCBI Taxonomy" id="37648"/>
    <lineage>
        <taxon>Eukaryota</taxon>
        <taxon>Viridiplantae</taxon>
        <taxon>Streptophyta</taxon>
        <taxon>Embryophyta</taxon>
        <taxon>Tracheophyta</taxon>
        <taxon>Spermatophyta</taxon>
        <taxon>Magnoliopsida</taxon>
        <taxon>eudicotyledons</taxon>
        <taxon>Gunneridae</taxon>
        <taxon>Pentapetalae</taxon>
        <taxon>rosids</taxon>
        <taxon>fabids</taxon>
        <taxon>Cucurbitales</taxon>
        <taxon>Cucurbitaceae</taxon>
        <taxon>Cucurbiteae</taxon>
        <taxon>Cucurbita</taxon>
    </lineage>
</organism>
<keyword evidence="13" id="KW-1185">Reference proteome</keyword>
<comment type="caution">
    <text evidence="12">The sequence shown here is derived from an EMBL/GenBank/DDBJ whole genome shotgun (WGS) entry which is preliminary data.</text>
</comment>
<dbReference type="SMART" id="SM00717">
    <property type="entry name" value="SANT"/>
    <property type="match status" value="1"/>
</dbReference>
<evidence type="ECO:0000256" key="5">
    <source>
        <dbReference type="ARBA" id="ARBA00023242"/>
    </source>
</evidence>
<dbReference type="InterPro" id="IPR001878">
    <property type="entry name" value="Znf_CCHC"/>
</dbReference>
<evidence type="ECO:0000256" key="6">
    <source>
        <dbReference type="PROSITE-ProRule" id="PRU00047"/>
    </source>
</evidence>
<evidence type="ECO:0000256" key="3">
    <source>
        <dbReference type="ARBA" id="ARBA00023125"/>
    </source>
</evidence>
<comment type="subcellular location">
    <subcellularLocation>
        <location evidence="1">Nucleus</location>
    </subcellularLocation>
</comment>
<keyword evidence="3" id="KW-0238">DNA-binding</keyword>
<dbReference type="GO" id="GO:0006355">
    <property type="term" value="P:regulation of DNA-templated transcription"/>
    <property type="evidence" value="ECO:0007669"/>
    <property type="project" value="UniProtKB-ARBA"/>
</dbReference>
<evidence type="ECO:0000259" key="8">
    <source>
        <dbReference type="PROSITE" id="PS50090"/>
    </source>
</evidence>
<dbReference type="PROSITE" id="PS50158">
    <property type="entry name" value="ZF_CCHC"/>
    <property type="match status" value="1"/>
</dbReference>
<evidence type="ECO:0000313" key="13">
    <source>
        <dbReference type="Proteomes" id="UP000685013"/>
    </source>
</evidence>
<feature type="compositionally biased region" description="Basic and acidic residues" evidence="7">
    <location>
        <begin position="91"/>
        <end position="102"/>
    </location>
</feature>
<feature type="domain" description="SANT" evidence="10">
    <location>
        <begin position="125"/>
        <end position="173"/>
    </location>
</feature>
<dbReference type="PROSITE" id="PS51293">
    <property type="entry name" value="SANT"/>
    <property type="match status" value="1"/>
</dbReference>
<keyword evidence="5" id="KW-0539">Nucleus</keyword>
<feature type="domain" description="HTH myb-type" evidence="11">
    <location>
        <begin position="117"/>
        <end position="173"/>
    </location>
</feature>
<feature type="non-terminal residue" evidence="12">
    <location>
        <position position="1"/>
    </location>
</feature>
<dbReference type="GO" id="GO:0009739">
    <property type="term" value="P:response to gibberellin"/>
    <property type="evidence" value="ECO:0007669"/>
    <property type="project" value="TreeGrafter"/>
</dbReference>
<dbReference type="AlphaFoldDB" id="A0AAV6MVJ5"/>
<dbReference type="InterPro" id="IPR017884">
    <property type="entry name" value="SANT_dom"/>
</dbReference>
<name>A0AAV6MVJ5_9ROSI</name>
<dbReference type="GO" id="GO:0005634">
    <property type="term" value="C:nucleus"/>
    <property type="evidence" value="ECO:0007669"/>
    <property type="project" value="UniProtKB-SubCell"/>
</dbReference>